<feature type="domain" description="Reverse transcriptase" evidence="3">
    <location>
        <begin position="1289"/>
        <end position="1568"/>
    </location>
</feature>
<dbReference type="InterPro" id="IPR000477">
    <property type="entry name" value="RT_dom"/>
</dbReference>
<feature type="compositionally biased region" description="Low complexity" evidence="1">
    <location>
        <begin position="635"/>
        <end position="650"/>
    </location>
</feature>
<keyword evidence="5" id="KW-1185">Reference proteome</keyword>
<reference evidence="4 5" key="1">
    <citation type="submission" date="2022-01" db="EMBL/GenBank/DDBJ databases">
        <authorList>
            <person name="Xiong W."/>
            <person name="Schranz E."/>
        </authorList>
    </citation>
    <scope>NUCLEOTIDE SEQUENCE [LARGE SCALE GENOMIC DNA]</scope>
</reference>
<evidence type="ECO:0000259" key="3">
    <source>
        <dbReference type="PROSITE" id="PS50878"/>
    </source>
</evidence>
<dbReference type="PROSITE" id="PS50878">
    <property type="entry name" value="RT_POL"/>
    <property type="match status" value="1"/>
</dbReference>
<gene>
    <name evidence="4" type="ORF">LVIROSA_LOCUS29910</name>
</gene>
<feature type="compositionally biased region" description="Acidic residues" evidence="1">
    <location>
        <begin position="275"/>
        <end position="310"/>
    </location>
</feature>
<evidence type="ECO:0000313" key="4">
    <source>
        <dbReference type="EMBL" id="CAH1444043.1"/>
    </source>
</evidence>
<keyword evidence="2" id="KW-0472">Membrane</keyword>
<accession>A0AAU9P1X3</accession>
<dbReference type="Pfam" id="PF13966">
    <property type="entry name" value="zf-RVT"/>
    <property type="match status" value="1"/>
</dbReference>
<dbReference type="SUPFAM" id="SSF56219">
    <property type="entry name" value="DNase I-like"/>
    <property type="match status" value="1"/>
</dbReference>
<dbReference type="InterPro" id="IPR026960">
    <property type="entry name" value="RVT-Znf"/>
</dbReference>
<feature type="region of interest" description="Disordered" evidence="1">
    <location>
        <begin position="98"/>
        <end position="138"/>
    </location>
</feature>
<feature type="region of interest" description="Disordered" evidence="1">
    <location>
        <begin position="270"/>
        <end position="320"/>
    </location>
</feature>
<feature type="compositionally biased region" description="Gly residues" evidence="1">
    <location>
        <begin position="651"/>
        <end position="660"/>
    </location>
</feature>
<dbReference type="EMBL" id="CAKMRJ010005523">
    <property type="protein sequence ID" value="CAH1444043.1"/>
    <property type="molecule type" value="Genomic_DNA"/>
</dbReference>
<dbReference type="Proteomes" id="UP001157418">
    <property type="component" value="Unassembled WGS sequence"/>
</dbReference>
<evidence type="ECO:0000256" key="2">
    <source>
        <dbReference type="SAM" id="Phobius"/>
    </source>
</evidence>
<feature type="compositionally biased region" description="Polar residues" evidence="1">
    <location>
        <begin position="116"/>
        <end position="133"/>
    </location>
</feature>
<evidence type="ECO:0000256" key="1">
    <source>
        <dbReference type="SAM" id="MobiDB-lite"/>
    </source>
</evidence>
<dbReference type="SUPFAM" id="SSF56672">
    <property type="entry name" value="DNA/RNA polymerases"/>
    <property type="match status" value="1"/>
</dbReference>
<feature type="region of interest" description="Disordered" evidence="1">
    <location>
        <begin position="633"/>
        <end position="666"/>
    </location>
</feature>
<dbReference type="PANTHER" id="PTHR33116:SF78">
    <property type="entry name" value="OS12G0587133 PROTEIN"/>
    <property type="match status" value="1"/>
</dbReference>
<proteinExistence type="predicted"/>
<dbReference type="InterPro" id="IPR036691">
    <property type="entry name" value="Endo/exonu/phosph_ase_sf"/>
</dbReference>
<sequence>MGASSKADRLKEVKVKPPDKSAAVRYVRTEVHVKDLVPPGVIDQSSATIYKARRKPSASGAVASGIGKVEWKMEGKAFRVKNRARKIVDGISPMDAKEYYTEEANEEETEDDSESVSAWESDSNSSIPGNDSNMKGLKDGGFGELKTIGVQVVSIPSGNTANLLKNWDGSKVNDELLSPSSELKSVTSEMIRVNPNIAVIDVNKPVCPELVDDEVKKSRSNGDKKVISNEEFIPGVGFQFLNELKVEIPNRKDLDSKLNQEMDVDMSNLNKQVNEEGDDSEDDGSSEEDGEDESSEDESSEDEEIVMEEEVNTKMSKEPSLKMKSGTVINSINMLPSILGDANSCKKVDGDSQGNLLNSYAGVLKGNRHKGKIDVKFIPGEKGKEEGPVIIPIENLKKASIPYTNTLYGYMIDKKLAFPVIQQEGMLSILEGSPWLMFNNMPLFLQRWRPGLKLTKNSHDKIPVWIKIFDLPLEVWSGENLCIIASKLGVPLAFDSFTEEMCLEHKGRNAYARILVEMAADKEWMRKIEVSTWDFVTNSAVVQSFDVEYAWMPSRCNHCKVYGHTDKVCLAALNEEKVVKNGDNGNNKRNKGKEMVNDDGFTEVVYKKVAGNNDGEGTSKSKEGHAQLYNQRYSGKNGNFNRGNNFRGNYGNRGGNGRGQNGNWNNKGVGHWNLEKNRRYEKFVNGQALVGNQGKMENKMQGNAIKDDNIKVGVNKSLENKTVSSDGCSIKNSFEILGRIDEEVMDRMEEDAKGGKVDGYQEGDCVDYSSDVVGIMNNKLDPSKFVGKGNVGNESNKMKNSMMVQGNSKSKDGISQAFEEKEVIDVIRSNNLGICAVVESHVKVLNLKNVCVKTFGQWDWVSNNSSCEAGTRIIVGWNPRLFDVMVISQSRQVIHCYVRFCDSNYSMYLSFIYAASNYLERRLLWDNLKKHSLVVKKEAWGILGDFNVALKPSEYSEGCSKTPKGVDDFIDCINFIEVEDLNSSGFQFTWNKTPAGNKGLLKKLDRVMANLKFVSDHPLAHAVFKPYRVSDHCPAILNVPVGKLRWKPSFRFANFITEKVEFLPLVKEVWDANIEGFFMFKVCQKLKILKKHCRELCNKHRGSGKRIQMLRKELESKQSEIDLNPFDCKIREEHTNILFDFNVACNDEEKLLFQRSKINWLQEGDNNTKFFHRVVKSRGNRNRILMVIDEDGRWVSGKAMKDKFVTHFNKFLGCKDVTEFSCLNDGFFHNKLDSRVAANMIRVVTDEEIKVAMFDIDENRAPGPDGYSSKFFKSSWNIVGPEVCKAVREFFWTGKLLKGINATRIVLVPKVEFPRKVSDFRPIACCNTLYKCISKIIVNRIRNSLGDIVSKNQSAFIPGRSIVDNILLAQELMVGYKNKRGVPKCTIKIDIQKAYDTVDWNFLSRILQGFGFHTIMIQWIMACVSTPWFMLNFNGEDHGYFEGKRGLRQGDPLSPYLFTIVMEVFNIILLKKIEAGQNFKFHSKCMSLKITHLCFADDLLVFSYGNGNSARVIRDALDEFKKVSGLKVSMEKSQIFFSCVKPNMRRIILGILPFDIGRFPFKYLGIPMCVTKLFDRDCKQLIEKIKMRIFNWKSKALSFAGRLQLINSVLTSIHVYWASIFKIPIATIKEIEKLCRSFLWANGEVVKGKAKVKWNDICKPKIYGGLGVKNLRKWNDALLAKHVWNVINSKNSLWVQWVKSNYIGNRNFWDILQKKSMSWTWKRFLEVRKIVRPHVVSCVGNGMNTSLWHDWWHPIGILCSIISRRDWVSNGFSDSSLVSDVLVYDCYTWPVEWVNIFPGLKDAPMFCIEPNLRDVVGWRDKKGICKQFSCKQVWCDINNFGDQVPWHDIVWYGNCIPRNSFILWMAILNRLKTQDRVKGWEVSGNLLCPFCAVTPDSHVHLFFKCDYSQLIWSLLVGGYWFWGWHKRMFNFGDLNAVDWWGHFWNKFLYKGIDGLCYWFESLLSNHVTCTYGIFCLDMIFIEIIQMENPRHVIDAMSSMKLVLISWSFGVSLLWFGLCLICRNFLQRSGLDHVCKQMESFLLKTKWRIDERRSDRRCGIDKLMGEYCGFVGFFLKAWPSDCGFF</sequence>
<feature type="compositionally biased region" description="Acidic residues" evidence="1">
    <location>
        <begin position="101"/>
        <end position="114"/>
    </location>
</feature>
<dbReference type="InterPro" id="IPR043502">
    <property type="entry name" value="DNA/RNA_pol_sf"/>
</dbReference>
<dbReference type="CDD" id="cd01650">
    <property type="entry name" value="RT_nLTR_like"/>
    <property type="match status" value="1"/>
</dbReference>
<comment type="caution">
    <text evidence="4">The sequence shown here is derived from an EMBL/GenBank/DDBJ whole genome shotgun (WGS) entry which is preliminary data.</text>
</comment>
<keyword evidence="2" id="KW-0812">Transmembrane</keyword>
<dbReference type="Gene3D" id="3.60.10.10">
    <property type="entry name" value="Endonuclease/exonuclease/phosphatase"/>
    <property type="match status" value="1"/>
</dbReference>
<dbReference type="PANTHER" id="PTHR33116">
    <property type="entry name" value="REVERSE TRANSCRIPTASE ZINC-BINDING DOMAIN-CONTAINING PROTEIN-RELATED-RELATED"/>
    <property type="match status" value="1"/>
</dbReference>
<name>A0AAU9P1X3_9ASTR</name>
<organism evidence="4 5">
    <name type="scientific">Lactuca virosa</name>
    <dbReference type="NCBI Taxonomy" id="75947"/>
    <lineage>
        <taxon>Eukaryota</taxon>
        <taxon>Viridiplantae</taxon>
        <taxon>Streptophyta</taxon>
        <taxon>Embryophyta</taxon>
        <taxon>Tracheophyta</taxon>
        <taxon>Spermatophyta</taxon>
        <taxon>Magnoliopsida</taxon>
        <taxon>eudicotyledons</taxon>
        <taxon>Gunneridae</taxon>
        <taxon>Pentapetalae</taxon>
        <taxon>asterids</taxon>
        <taxon>campanulids</taxon>
        <taxon>Asterales</taxon>
        <taxon>Asteraceae</taxon>
        <taxon>Cichorioideae</taxon>
        <taxon>Cichorieae</taxon>
        <taxon>Lactucinae</taxon>
        <taxon>Lactuca</taxon>
    </lineage>
</organism>
<feature type="compositionally biased region" description="Basic and acidic residues" evidence="1">
    <location>
        <begin position="311"/>
        <end position="320"/>
    </location>
</feature>
<feature type="transmembrane region" description="Helical" evidence="2">
    <location>
        <begin position="2003"/>
        <end position="2025"/>
    </location>
</feature>
<evidence type="ECO:0000313" key="5">
    <source>
        <dbReference type="Proteomes" id="UP001157418"/>
    </source>
</evidence>
<protein>
    <recommendedName>
        <fullName evidence="3">Reverse transcriptase domain-containing protein</fullName>
    </recommendedName>
</protein>
<keyword evidence="2" id="KW-1133">Transmembrane helix</keyword>
<dbReference type="Pfam" id="PF00078">
    <property type="entry name" value="RVT_1"/>
    <property type="match status" value="1"/>
</dbReference>